<sequence>MADQKMDKYIDNSGDKKYFAIIPYYIVNHSTAYEQSLYLVMKRLAGEKGTCYASLTDLAKRMGVARSTTHKTLQGIIERGWIKFLGKKPSKTHPSNEYEIVDLWGENLDYIKSITSQKKSPPDEQSQKKSPPDEQRRVHQVDTKKNDIKNKQLTKEEERTLTPFQKVFISIIKKYPKEFKLYATEDIQWLKDRVENQPQFKSIDLGYEMEGWGTWLEAEHRKKQATQGNTFPKSDFKRSLSNRLKKAVEFKATSRWKSGANSDYPNPNDDPDRVKREAQRAIERTDELLAERERWKKESTVNPTKLIKALKEGKSLDEFKRTLPNSTTCS</sequence>
<dbReference type="Gene3D" id="1.10.10.10">
    <property type="entry name" value="Winged helix-like DNA-binding domain superfamily/Winged helix DNA-binding domain"/>
    <property type="match status" value="1"/>
</dbReference>
<feature type="region of interest" description="Disordered" evidence="1">
    <location>
        <begin position="116"/>
        <end position="154"/>
    </location>
</feature>
<protein>
    <submittedName>
        <fullName evidence="2">Putative DNA binding, helix-turn-helix domain containing protein</fullName>
    </submittedName>
</protein>
<dbReference type="InterPro" id="IPR036390">
    <property type="entry name" value="WH_DNA-bd_sf"/>
</dbReference>
<dbReference type="InterPro" id="IPR036388">
    <property type="entry name" value="WH-like_DNA-bd_sf"/>
</dbReference>
<proteinExistence type="predicted"/>
<name>A0A6M3JV42_9ZZZZ</name>
<accession>A0A6M3JV42</accession>
<dbReference type="EMBL" id="MT142060">
    <property type="protein sequence ID" value="QJA73886.1"/>
    <property type="molecule type" value="Genomic_DNA"/>
</dbReference>
<gene>
    <name evidence="2" type="ORF">MM415A02187_0004</name>
</gene>
<reference evidence="2" key="1">
    <citation type="submission" date="2020-03" db="EMBL/GenBank/DDBJ databases">
        <title>The deep terrestrial virosphere.</title>
        <authorList>
            <person name="Holmfeldt K."/>
            <person name="Nilsson E."/>
            <person name="Simone D."/>
            <person name="Lopez-Fernandez M."/>
            <person name="Wu X."/>
            <person name="de Brujin I."/>
            <person name="Lundin D."/>
            <person name="Andersson A."/>
            <person name="Bertilsson S."/>
            <person name="Dopson M."/>
        </authorList>
    </citation>
    <scope>NUCLEOTIDE SEQUENCE</scope>
    <source>
        <strain evidence="2">MM415A02187</strain>
    </source>
</reference>
<organism evidence="2">
    <name type="scientific">viral metagenome</name>
    <dbReference type="NCBI Taxonomy" id="1070528"/>
    <lineage>
        <taxon>unclassified sequences</taxon>
        <taxon>metagenomes</taxon>
        <taxon>organismal metagenomes</taxon>
    </lineage>
</organism>
<evidence type="ECO:0000256" key="1">
    <source>
        <dbReference type="SAM" id="MobiDB-lite"/>
    </source>
</evidence>
<evidence type="ECO:0000313" key="2">
    <source>
        <dbReference type="EMBL" id="QJA73886.1"/>
    </source>
</evidence>
<dbReference type="SUPFAM" id="SSF46785">
    <property type="entry name" value="Winged helix' DNA-binding domain"/>
    <property type="match status" value="1"/>
</dbReference>
<feature type="compositionally biased region" description="Basic and acidic residues" evidence="1">
    <location>
        <begin position="120"/>
        <end position="154"/>
    </location>
</feature>
<dbReference type="AlphaFoldDB" id="A0A6M3JV42"/>
<dbReference type="Pfam" id="PF13730">
    <property type="entry name" value="HTH_36"/>
    <property type="match status" value="1"/>
</dbReference>
<feature type="region of interest" description="Disordered" evidence="1">
    <location>
        <begin position="257"/>
        <end position="276"/>
    </location>
</feature>